<dbReference type="EMBL" id="FOBB01000003">
    <property type="protein sequence ID" value="SEM20958.1"/>
    <property type="molecule type" value="Genomic_DNA"/>
</dbReference>
<proteinExistence type="predicted"/>
<accession>A0A1H7WIY5</accession>
<sequence length="41" mass="4517">MRNVEGSGGKADAERCLQLMRFMLDAIDEGCVRRTEACAGR</sequence>
<organism evidence="1 2">
    <name type="scientific">Chitinophaga rupis</name>
    <dbReference type="NCBI Taxonomy" id="573321"/>
    <lineage>
        <taxon>Bacteria</taxon>
        <taxon>Pseudomonadati</taxon>
        <taxon>Bacteroidota</taxon>
        <taxon>Chitinophagia</taxon>
        <taxon>Chitinophagales</taxon>
        <taxon>Chitinophagaceae</taxon>
        <taxon>Chitinophaga</taxon>
    </lineage>
</organism>
<evidence type="ECO:0000313" key="2">
    <source>
        <dbReference type="Proteomes" id="UP000198984"/>
    </source>
</evidence>
<dbReference type="Proteomes" id="UP000198984">
    <property type="component" value="Unassembled WGS sequence"/>
</dbReference>
<dbReference type="AlphaFoldDB" id="A0A1H7WIY5"/>
<keyword evidence="2" id="KW-1185">Reference proteome</keyword>
<protein>
    <submittedName>
        <fullName evidence="1">Uncharacterized protein</fullName>
    </submittedName>
</protein>
<name>A0A1H7WIY5_9BACT</name>
<evidence type="ECO:0000313" key="1">
    <source>
        <dbReference type="EMBL" id="SEM20958.1"/>
    </source>
</evidence>
<reference evidence="1 2" key="1">
    <citation type="submission" date="2016-10" db="EMBL/GenBank/DDBJ databases">
        <authorList>
            <person name="de Groot N.N."/>
        </authorList>
    </citation>
    <scope>NUCLEOTIDE SEQUENCE [LARGE SCALE GENOMIC DNA]</scope>
    <source>
        <strain evidence="1 2">DSM 21039</strain>
    </source>
</reference>
<gene>
    <name evidence="1" type="ORF">SAMN04488505_103672</name>
</gene>